<organism evidence="1 2">
    <name type="scientific">Sedimentibacter acidaminivorans</name>
    <dbReference type="NCBI Taxonomy" id="913099"/>
    <lineage>
        <taxon>Bacteria</taxon>
        <taxon>Bacillati</taxon>
        <taxon>Bacillota</taxon>
        <taxon>Tissierellia</taxon>
        <taxon>Sedimentibacter</taxon>
    </lineage>
</organism>
<dbReference type="EMBL" id="JAGGKS010000001">
    <property type="protein sequence ID" value="MBP1924616.1"/>
    <property type="molecule type" value="Genomic_DNA"/>
</dbReference>
<evidence type="ECO:0000313" key="1">
    <source>
        <dbReference type="EMBL" id="MBP1924616.1"/>
    </source>
</evidence>
<keyword evidence="2" id="KW-1185">Reference proteome</keyword>
<gene>
    <name evidence="1" type="ORF">J2Z76_000469</name>
</gene>
<sequence>MMGDNYMDTHFVRIHDTPVIRPSKVNYNKINTRIKQPKGKESRGRL</sequence>
<proteinExistence type="predicted"/>
<comment type="caution">
    <text evidence="1">The sequence shown here is derived from an EMBL/GenBank/DDBJ whole genome shotgun (WGS) entry which is preliminary data.</text>
</comment>
<evidence type="ECO:0000313" key="2">
    <source>
        <dbReference type="Proteomes" id="UP001519342"/>
    </source>
</evidence>
<dbReference type="RefSeq" id="WP_209510366.1">
    <property type="nucleotide sequence ID" value="NZ_JAGGKS010000001.1"/>
</dbReference>
<protein>
    <submittedName>
        <fullName evidence="1">Uncharacterized protein</fullName>
    </submittedName>
</protein>
<name>A0ABS4GAB0_9FIRM</name>
<dbReference type="Proteomes" id="UP001519342">
    <property type="component" value="Unassembled WGS sequence"/>
</dbReference>
<accession>A0ABS4GAB0</accession>
<reference evidence="1 2" key="1">
    <citation type="submission" date="2021-03" db="EMBL/GenBank/DDBJ databases">
        <title>Genomic Encyclopedia of Type Strains, Phase IV (KMG-IV): sequencing the most valuable type-strain genomes for metagenomic binning, comparative biology and taxonomic classification.</title>
        <authorList>
            <person name="Goeker M."/>
        </authorList>
    </citation>
    <scope>NUCLEOTIDE SEQUENCE [LARGE SCALE GENOMIC DNA]</scope>
    <source>
        <strain evidence="1 2">DSM 24004</strain>
    </source>
</reference>